<dbReference type="SUPFAM" id="SSF103473">
    <property type="entry name" value="MFS general substrate transporter"/>
    <property type="match status" value="1"/>
</dbReference>
<dbReference type="Gene3D" id="1.20.1250.20">
    <property type="entry name" value="MFS general substrate transporter like domains"/>
    <property type="match status" value="1"/>
</dbReference>
<comment type="caution">
    <text evidence="7">The sequence shown here is derived from an EMBL/GenBank/DDBJ whole genome shotgun (WGS) entry which is preliminary data.</text>
</comment>
<evidence type="ECO:0000256" key="3">
    <source>
        <dbReference type="ARBA" id="ARBA00022989"/>
    </source>
</evidence>
<keyword evidence="8" id="KW-1185">Reference proteome</keyword>
<evidence type="ECO:0000256" key="1">
    <source>
        <dbReference type="ARBA" id="ARBA00004651"/>
    </source>
</evidence>
<feature type="transmembrane region" description="Helical" evidence="5">
    <location>
        <begin position="242"/>
        <end position="261"/>
    </location>
</feature>
<keyword evidence="3 5" id="KW-1133">Transmembrane helix</keyword>
<feature type="transmembrane region" description="Helical" evidence="5">
    <location>
        <begin position="298"/>
        <end position="317"/>
    </location>
</feature>
<dbReference type="Pfam" id="PF07690">
    <property type="entry name" value="MFS_1"/>
    <property type="match status" value="1"/>
</dbReference>
<evidence type="ECO:0000259" key="6">
    <source>
        <dbReference type="PROSITE" id="PS50850"/>
    </source>
</evidence>
<evidence type="ECO:0000256" key="5">
    <source>
        <dbReference type="SAM" id="Phobius"/>
    </source>
</evidence>
<keyword evidence="2 5" id="KW-0812">Transmembrane</keyword>
<feature type="transmembrane region" description="Helical" evidence="5">
    <location>
        <begin position="133"/>
        <end position="153"/>
    </location>
</feature>
<name>A0ABQ1Q6T5_9ACTN</name>
<dbReference type="InterPro" id="IPR052524">
    <property type="entry name" value="MFS_Cyanate_Porter"/>
</dbReference>
<feature type="transmembrane region" description="Helical" evidence="5">
    <location>
        <begin position="165"/>
        <end position="185"/>
    </location>
</feature>
<accession>A0ABQ1Q6T5</accession>
<dbReference type="PROSITE" id="PS50850">
    <property type="entry name" value="MFS"/>
    <property type="match status" value="1"/>
</dbReference>
<evidence type="ECO:0000313" key="8">
    <source>
        <dbReference type="Proteomes" id="UP000630594"/>
    </source>
</evidence>
<dbReference type="EMBL" id="BMCK01000002">
    <property type="protein sequence ID" value="GGD16823.1"/>
    <property type="molecule type" value="Genomic_DNA"/>
</dbReference>
<dbReference type="InterPro" id="IPR036259">
    <property type="entry name" value="MFS_trans_sf"/>
</dbReference>
<dbReference type="InterPro" id="IPR020846">
    <property type="entry name" value="MFS_dom"/>
</dbReference>
<dbReference type="PANTHER" id="PTHR23523">
    <property type="match status" value="1"/>
</dbReference>
<gene>
    <name evidence="7" type="ORF">GCM10007231_14700</name>
</gene>
<feature type="transmembrane region" description="Helical" evidence="5">
    <location>
        <begin position="98"/>
        <end position="121"/>
    </location>
</feature>
<comment type="subcellular location">
    <subcellularLocation>
        <location evidence="1">Cell membrane</location>
        <topology evidence="1">Multi-pass membrane protein</topology>
    </subcellularLocation>
</comment>
<dbReference type="RefSeq" id="WP_229721474.1">
    <property type="nucleotide sequence ID" value="NZ_BMCK01000002.1"/>
</dbReference>
<dbReference type="PANTHER" id="PTHR23523:SF2">
    <property type="entry name" value="2-NITROIMIDAZOLE TRANSPORTER"/>
    <property type="match status" value="1"/>
</dbReference>
<evidence type="ECO:0000256" key="2">
    <source>
        <dbReference type="ARBA" id="ARBA00022692"/>
    </source>
</evidence>
<feature type="transmembrane region" description="Helical" evidence="5">
    <location>
        <begin position="75"/>
        <end position="92"/>
    </location>
</feature>
<keyword evidence="4 5" id="KW-0472">Membrane</keyword>
<feature type="transmembrane region" description="Helical" evidence="5">
    <location>
        <begin position="273"/>
        <end position="292"/>
    </location>
</feature>
<sequence length="401" mass="42041">MSPRNRTLVLLGLVLLALNLRPAAVSVGPVLAEVRAGLDLSPATAGLLTSLPVLAFALVGAAAPWLARTVGLHRVLFLSLVSVVAGLTLRALTGDQVLFLLFTLLAVSGMACANVLTPSLVKLHFPRRIGTATALYTTAMAVGLTLAFTATVPVSDALGSWRWGLGLWAVLAALAALPWISLMVHDRRPEERAATITFGQVARTPLGWALAGFFGVQSALAYTMFGWFAQLWRDNGYSATEAGLFVGVIAAVGIPLSLVLPTLVGRVHDQRPLMLAVMACYPVAFVGLLVLPERVAPLWAALSGVGAMTFPLILVLISLRARTPEGTAALSGFAQSVGYLIAAPGPFVVGLVHGATDGWTWPLVLMLGLLVPLVALGMYVGRPMRLEDQIAARAARAARAA</sequence>
<feature type="transmembrane region" description="Helical" evidence="5">
    <location>
        <begin position="329"/>
        <end position="353"/>
    </location>
</feature>
<evidence type="ECO:0000313" key="7">
    <source>
        <dbReference type="EMBL" id="GGD16823.1"/>
    </source>
</evidence>
<dbReference type="InterPro" id="IPR011701">
    <property type="entry name" value="MFS"/>
</dbReference>
<evidence type="ECO:0000256" key="4">
    <source>
        <dbReference type="ARBA" id="ARBA00023136"/>
    </source>
</evidence>
<dbReference type="Proteomes" id="UP000630594">
    <property type="component" value="Unassembled WGS sequence"/>
</dbReference>
<protein>
    <submittedName>
        <fullName evidence="7">MFS transporter</fullName>
    </submittedName>
</protein>
<feature type="transmembrane region" description="Helical" evidence="5">
    <location>
        <begin position="359"/>
        <end position="380"/>
    </location>
</feature>
<feature type="domain" description="Major facilitator superfamily (MFS) profile" evidence="6">
    <location>
        <begin position="7"/>
        <end position="386"/>
    </location>
</feature>
<proteinExistence type="predicted"/>
<reference evidence="8" key="1">
    <citation type="journal article" date="2019" name="Int. J. Syst. Evol. Microbiol.">
        <title>The Global Catalogue of Microorganisms (GCM) 10K type strain sequencing project: providing services to taxonomists for standard genome sequencing and annotation.</title>
        <authorList>
            <consortium name="The Broad Institute Genomics Platform"/>
            <consortium name="The Broad Institute Genome Sequencing Center for Infectious Disease"/>
            <person name="Wu L."/>
            <person name="Ma J."/>
        </authorList>
    </citation>
    <scope>NUCLEOTIDE SEQUENCE [LARGE SCALE GENOMIC DNA]</scope>
    <source>
        <strain evidence="8">CCM 7403</strain>
    </source>
</reference>
<organism evidence="7 8">
    <name type="scientific">Nocardioides daphniae</name>
    <dbReference type="NCBI Taxonomy" id="402297"/>
    <lineage>
        <taxon>Bacteria</taxon>
        <taxon>Bacillati</taxon>
        <taxon>Actinomycetota</taxon>
        <taxon>Actinomycetes</taxon>
        <taxon>Propionibacteriales</taxon>
        <taxon>Nocardioidaceae</taxon>
        <taxon>Nocardioides</taxon>
    </lineage>
</organism>
<feature type="transmembrane region" description="Helical" evidence="5">
    <location>
        <begin position="206"/>
        <end position="230"/>
    </location>
</feature>
<feature type="transmembrane region" description="Helical" evidence="5">
    <location>
        <begin position="42"/>
        <end position="63"/>
    </location>
</feature>